<protein>
    <recommendedName>
        <fullName evidence="7">ATP-dependent RNA helicase</fullName>
        <ecNumber evidence="7">3.6.4.13</ecNumber>
    </recommendedName>
</protein>
<dbReference type="SMART" id="SM01178">
    <property type="entry name" value="DUF4217"/>
    <property type="match status" value="1"/>
</dbReference>
<dbReference type="InterPro" id="IPR025313">
    <property type="entry name" value="SPB4-like_CTE"/>
</dbReference>
<dbReference type="PANTHER" id="PTHR24031">
    <property type="entry name" value="RNA HELICASE"/>
    <property type="match status" value="1"/>
</dbReference>
<dbReference type="GO" id="GO:0003723">
    <property type="term" value="F:RNA binding"/>
    <property type="evidence" value="ECO:0007669"/>
    <property type="project" value="UniProtKB-UniRule"/>
</dbReference>
<keyword evidence="3 7" id="KW-0347">Helicase</keyword>
<feature type="domain" description="DEAD-box RNA helicase Q" evidence="11">
    <location>
        <begin position="109"/>
        <end position="138"/>
    </location>
</feature>
<organism evidence="12 13">
    <name type="scientific">Octopus sinensis</name>
    <name type="common">East Asian common octopus</name>
    <dbReference type="NCBI Taxonomy" id="2607531"/>
    <lineage>
        <taxon>Eukaryota</taxon>
        <taxon>Metazoa</taxon>
        <taxon>Spiralia</taxon>
        <taxon>Lophotrochozoa</taxon>
        <taxon>Mollusca</taxon>
        <taxon>Cephalopoda</taxon>
        <taxon>Coleoidea</taxon>
        <taxon>Octopodiformes</taxon>
        <taxon>Octopoda</taxon>
        <taxon>Incirrata</taxon>
        <taxon>Octopodidae</taxon>
        <taxon>Octopus</taxon>
    </lineage>
</organism>
<dbReference type="InterPro" id="IPR011545">
    <property type="entry name" value="DEAD/DEAH_box_helicase_dom"/>
</dbReference>
<dbReference type="SMART" id="SM00487">
    <property type="entry name" value="DEXDc"/>
    <property type="match status" value="1"/>
</dbReference>
<dbReference type="AlphaFoldDB" id="A0A6P7SWU8"/>
<dbReference type="GO" id="GO:0003724">
    <property type="term" value="F:RNA helicase activity"/>
    <property type="evidence" value="ECO:0007669"/>
    <property type="project" value="UniProtKB-EC"/>
</dbReference>
<feature type="compositionally biased region" description="Polar residues" evidence="8">
    <location>
        <begin position="12"/>
        <end position="23"/>
    </location>
</feature>
<reference evidence="13" key="1">
    <citation type="submission" date="2025-08" db="UniProtKB">
        <authorList>
            <consortium name="RefSeq"/>
        </authorList>
    </citation>
    <scope>IDENTIFICATION</scope>
</reference>
<dbReference type="SMART" id="SM00490">
    <property type="entry name" value="HELICc"/>
    <property type="match status" value="1"/>
</dbReference>
<dbReference type="PROSITE" id="PS51192">
    <property type="entry name" value="HELICASE_ATP_BIND_1"/>
    <property type="match status" value="1"/>
</dbReference>
<feature type="compositionally biased region" description="Basic and acidic residues" evidence="8">
    <location>
        <begin position="62"/>
        <end position="73"/>
    </location>
</feature>
<name>A0A6P7SWU8_9MOLL</name>
<keyword evidence="4 7" id="KW-0067">ATP-binding</keyword>
<evidence type="ECO:0000256" key="7">
    <source>
        <dbReference type="RuleBase" id="RU365068"/>
    </source>
</evidence>
<evidence type="ECO:0000256" key="6">
    <source>
        <dbReference type="PROSITE-ProRule" id="PRU00552"/>
    </source>
</evidence>
<evidence type="ECO:0000259" key="10">
    <source>
        <dbReference type="PROSITE" id="PS51194"/>
    </source>
</evidence>
<feature type="domain" description="Helicase ATP-binding" evidence="9">
    <location>
        <begin position="141"/>
        <end position="322"/>
    </location>
</feature>
<dbReference type="KEGG" id="osn:115217238"/>
<comment type="domain">
    <text evidence="7">The Q motif is unique to and characteristic of the DEAD box family of RNA helicases and controls ATP binding and hydrolysis.</text>
</comment>
<feature type="domain" description="Helicase C-terminal" evidence="10">
    <location>
        <begin position="360"/>
        <end position="545"/>
    </location>
</feature>
<dbReference type="Pfam" id="PF13959">
    <property type="entry name" value="CTE_SPB4"/>
    <property type="match status" value="1"/>
</dbReference>
<dbReference type="InterPro" id="IPR001650">
    <property type="entry name" value="Helicase_C-like"/>
</dbReference>
<dbReference type="Pfam" id="PF00271">
    <property type="entry name" value="Helicase_C"/>
    <property type="match status" value="1"/>
</dbReference>
<dbReference type="EC" id="3.6.4.13" evidence="7"/>
<dbReference type="GO" id="GO:0005524">
    <property type="term" value="F:ATP binding"/>
    <property type="evidence" value="ECO:0007669"/>
    <property type="project" value="UniProtKB-UniRule"/>
</dbReference>
<dbReference type="InterPro" id="IPR027417">
    <property type="entry name" value="P-loop_NTPase"/>
</dbReference>
<sequence length="679" mass="77412">MADDDLVLNVYVSKNDSNNQSTPRRLKKKRLNGNQISSPSEYDEHIDSNEPYVSKSRKRKAEKQPTQHSEKKARTSAIHFSSLFNSNPEIPTVNPEPVQSVKEELFSKESFESLSLSPYILQCLRNDFQFSQMTTVQQLTIPPVLDGKDVLVKSHTGTGKTLSYAIPIVQTLQAKQPKLKRSDGVHAIVIVPTRELALQSFQTFQKLVNTCCWIVPTCITGGEKRKSEKARLRKGVTIVVGTPGRLTDHLLHTECLVTNRVQYLVIDEADRLHDMGFEKEVQLIISILNKSTPERQTILLSATLTEGVEKLAGISLKSPERIDASKEHKENNSLLTKGDSLFSVPEKLNQHFMIVPCKLRLVSLIGFITSKCINSNQKSKIMVFLSTQDSVEFHFKLFSEIFELESKDSKTFDDYIGKKSKKKKNSSLVKFYKLHGNMSQDDRTNNFTNYSLSRCGVLLCTDVAARGLDLAHVRWIVQYTSPGETREYIHRIGRTARAGAQGNSLLFLMPSETEYIKALNTMKINLGEIYIKNILGDLLQLLDLLPKILENRRSVYTYEEAASSFQMYIENFTYNSKEMLDLAKKAFQSFVRSYSTYPKHLKHIFHLKYLHIGHLAKSFGLRDAPSQLGNNPVNKHFKFSKHDQKKSNFKYNSKLRFNKETTRKKKSVDMSEFASGLDW</sequence>
<evidence type="ECO:0000313" key="12">
    <source>
        <dbReference type="Proteomes" id="UP000515154"/>
    </source>
</evidence>
<evidence type="ECO:0000256" key="5">
    <source>
        <dbReference type="ARBA" id="ARBA00022884"/>
    </source>
</evidence>
<dbReference type="Gene3D" id="3.40.50.300">
    <property type="entry name" value="P-loop containing nucleotide triphosphate hydrolases"/>
    <property type="match status" value="2"/>
</dbReference>
<dbReference type="Proteomes" id="UP000515154">
    <property type="component" value="Linkage group LG11"/>
</dbReference>
<feature type="short sequence motif" description="Q motif" evidence="6">
    <location>
        <begin position="109"/>
        <end position="138"/>
    </location>
</feature>
<gene>
    <name evidence="13" type="primary">LOC115217238</name>
</gene>
<keyword evidence="2 7" id="KW-0378">Hydrolase</keyword>
<keyword evidence="12" id="KW-1185">Reference proteome</keyword>
<dbReference type="CDD" id="cd18787">
    <property type="entry name" value="SF2_C_DEAD"/>
    <property type="match status" value="1"/>
</dbReference>
<dbReference type="PROSITE" id="PS51195">
    <property type="entry name" value="Q_MOTIF"/>
    <property type="match status" value="1"/>
</dbReference>
<evidence type="ECO:0000256" key="3">
    <source>
        <dbReference type="ARBA" id="ARBA00022806"/>
    </source>
</evidence>
<dbReference type="GO" id="GO:0016787">
    <property type="term" value="F:hydrolase activity"/>
    <property type="evidence" value="ECO:0007669"/>
    <property type="project" value="UniProtKB-KW"/>
</dbReference>
<evidence type="ECO:0000313" key="13">
    <source>
        <dbReference type="RefSeq" id="XP_029642740.1"/>
    </source>
</evidence>
<evidence type="ECO:0000256" key="8">
    <source>
        <dbReference type="SAM" id="MobiDB-lite"/>
    </source>
</evidence>
<feature type="region of interest" description="Disordered" evidence="8">
    <location>
        <begin position="1"/>
        <end position="77"/>
    </location>
</feature>
<evidence type="ECO:0000259" key="11">
    <source>
        <dbReference type="PROSITE" id="PS51195"/>
    </source>
</evidence>
<dbReference type="SUPFAM" id="SSF52540">
    <property type="entry name" value="P-loop containing nucleoside triphosphate hydrolases"/>
    <property type="match status" value="2"/>
</dbReference>
<evidence type="ECO:0000256" key="1">
    <source>
        <dbReference type="ARBA" id="ARBA00022741"/>
    </source>
</evidence>
<keyword evidence="1 7" id="KW-0547">Nucleotide-binding</keyword>
<evidence type="ECO:0000259" key="9">
    <source>
        <dbReference type="PROSITE" id="PS51192"/>
    </source>
</evidence>
<comment type="similarity">
    <text evidence="7">Belongs to the DEAD box helicase family.</text>
</comment>
<evidence type="ECO:0000256" key="2">
    <source>
        <dbReference type="ARBA" id="ARBA00022801"/>
    </source>
</evidence>
<dbReference type="CDD" id="cd17949">
    <property type="entry name" value="DEADc_DDX31"/>
    <property type="match status" value="1"/>
</dbReference>
<dbReference type="InterPro" id="IPR014001">
    <property type="entry name" value="Helicase_ATP-bd"/>
</dbReference>
<evidence type="ECO:0000256" key="4">
    <source>
        <dbReference type="ARBA" id="ARBA00022840"/>
    </source>
</evidence>
<comment type="catalytic activity">
    <reaction evidence="7">
        <text>ATP + H2O = ADP + phosphate + H(+)</text>
        <dbReference type="Rhea" id="RHEA:13065"/>
        <dbReference type="ChEBI" id="CHEBI:15377"/>
        <dbReference type="ChEBI" id="CHEBI:15378"/>
        <dbReference type="ChEBI" id="CHEBI:30616"/>
        <dbReference type="ChEBI" id="CHEBI:43474"/>
        <dbReference type="ChEBI" id="CHEBI:456216"/>
        <dbReference type="EC" id="3.6.4.13"/>
    </reaction>
</comment>
<keyword evidence="5 7" id="KW-0694">RNA-binding</keyword>
<dbReference type="PROSITE" id="PS51194">
    <property type="entry name" value="HELICASE_CTER"/>
    <property type="match status" value="1"/>
</dbReference>
<dbReference type="RefSeq" id="XP_029642740.1">
    <property type="nucleotide sequence ID" value="XM_029786880.2"/>
</dbReference>
<proteinExistence type="inferred from homology"/>
<dbReference type="InterPro" id="IPR014014">
    <property type="entry name" value="RNA_helicase_DEAD_Q_motif"/>
</dbReference>
<comment type="function">
    <text evidence="7">RNA helicase.</text>
</comment>
<accession>A0A6P7SWU8</accession>
<dbReference type="Pfam" id="PF00270">
    <property type="entry name" value="DEAD"/>
    <property type="match status" value="1"/>
</dbReference>